<dbReference type="InterPro" id="IPR048395">
    <property type="entry name" value="Glyco_hydro_31_C"/>
</dbReference>
<dbReference type="Pfam" id="PF21365">
    <property type="entry name" value="Glyco_hydro_31_3rd"/>
    <property type="match status" value="1"/>
</dbReference>
<evidence type="ECO:0000256" key="4">
    <source>
        <dbReference type="RuleBase" id="RU361185"/>
    </source>
</evidence>
<dbReference type="InterPro" id="IPR017853">
    <property type="entry name" value="GH"/>
</dbReference>
<dbReference type="Proteomes" id="UP000070456">
    <property type="component" value="Unassembled WGS sequence"/>
</dbReference>
<keyword evidence="10" id="KW-1185">Reference proteome</keyword>
<dbReference type="PANTHER" id="PTHR22762">
    <property type="entry name" value="ALPHA-GLUCOSIDASE"/>
    <property type="match status" value="1"/>
</dbReference>
<evidence type="ECO:0000256" key="1">
    <source>
        <dbReference type="ARBA" id="ARBA00007806"/>
    </source>
</evidence>
<dbReference type="InterPro" id="IPR011013">
    <property type="entry name" value="Gal_mutarotase_sf_dom"/>
</dbReference>
<dbReference type="Gene3D" id="2.60.40.1760">
    <property type="entry name" value="glycosyl hydrolase (family 31)"/>
    <property type="match status" value="1"/>
</dbReference>
<dbReference type="PATRIC" id="fig|520762.4.peg.325"/>
<keyword evidence="3 4" id="KW-0326">Glycosidase</keyword>
<dbReference type="InterPro" id="IPR030458">
    <property type="entry name" value="Glyco_hydro_31_AS"/>
</dbReference>
<dbReference type="InterPro" id="IPR033403">
    <property type="entry name" value="DUF5110"/>
</dbReference>
<evidence type="ECO:0000256" key="3">
    <source>
        <dbReference type="ARBA" id="ARBA00023295"/>
    </source>
</evidence>
<accession>A0A140LC27</accession>
<proteinExistence type="inferred from homology"/>
<feature type="domain" description="Glycoside hydrolase family 31 TIM barrel" evidence="5">
    <location>
        <begin position="172"/>
        <end position="531"/>
    </location>
</feature>
<dbReference type="GO" id="GO:0004553">
    <property type="term" value="F:hydrolase activity, hydrolyzing O-glycosyl compounds"/>
    <property type="evidence" value="ECO:0007669"/>
    <property type="project" value="InterPro"/>
</dbReference>
<dbReference type="PROSITE" id="PS00129">
    <property type="entry name" value="GLYCOSYL_HYDROL_F31_1"/>
    <property type="match status" value="1"/>
</dbReference>
<dbReference type="AlphaFoldDB" id="A0A140LC27"/>
<keyword evidence="9" id="KW-0808">Transferase</keyword>
<dbReference type="GO" id="GO:0005975">
    <property type="term" value="P:carbohydrate metabolic process"/>
    <property type="evidence" value="ECO:0007669"/>
    <property type="project" value="InterPro"/>
</dbReference>
<evidence type="ECO:0000313" key="10">
    <source>
        <dbReference type="Proteomes" id="UP000070456"/>
    </source>
</evidence>
<protein>
    <submittedName>
        <fullName evidence="9">Oligosaccharide 4-alpha-D-glucosyltransferase</fullName>
        <ecNumber evidence="9">2.4.1.161</ecNumber>
    </submittedName>
</protein>
<dbReference type="GO" id="GO:0030246">
    <property type="term" value="F:carbohydrate binding"/>
    <property type="evidence" value="ECO:0007669"/>
    <property type="project" value="InterPro"/>
</dbReference>
<dbReference type="InterPro" id="IPR000322">
    <property type="entry name" value="Glyco_hydro_31_TIM"/>
</dbReference>
<dbReference type="Gene3D" id="3.20.20.80">
    <property type="entry name" value="Glycosidases"/>
    <property type="match status" value="1"/>
</dbReference>
<feature type="domain" description="Glycosyl hydrolase family 31 C-terminal" evidence="8">
    <location>
        <begin position="543"/>
        <end position="629"/>
    </location>
</feature>
<dbReference type="SUPFAM" id="SSF74650">
    <property type="entry name" value="Galactose mutarotase-like"/>
    <property type="match status" value="1"/>
</dbReference>
<gene>
    <name evidence="9" type="ORF">AN619_02900</name>
</gene>
<dbReference type="CDD" id="cd06604">
    <property type="entry name" value="GH31_glucosidase_II_MalA"/>
    <property type="match status" value="1"/>
</dbReference>
<dbReference type="STRING" id="520762.AN619_02900"/>
<dbReference type="InterPro" id="IPR025887">
    <property type="entry name" value="Glyco_hydro_31_N_dom"/>
</dbReference>
<dbReference type="EC" id="2.4.1.161" evidence="9"/>
<organism evidence="9 10">
    <name type="scientific">Thermotalea metallivorans</name>
    <dbReference type="NCBI Taxonomy" id="520762"/>
    <lineage>
        <taxon>Bacteria</taxon>
        <taxon>Bacillati</taxon>
        <taxon>Bacillota</taxon>
        <taxon>Clostridia</taxon>
        <taxon>Peptostreptococcales</taxon>
        <taxon>Thermotaleaceae</taxon>
        <taxon>Thermotalea</taxon>
    </lineage>
</organism>
<dbReference type="GO" id="GO:0033825">
    <property type="term" value="F:oligosaccharide 4-alpha-D-glucosyltransferase activity"/>
    <property type="evidence" value="ECO:0007669"/>
    <property type="project" value="UniProtKB-EC"/>
</dbReference>
<keyword evidence="9" id="KW-0328">Glycosyltransferase</keyword>
<sequence length="726" mass="84887">MGLQVITMKVYRIHEKITKYRFGNPFPTDGVLVKGDPWEKEGMDYFQVEQGTEIRLTYKMDSKDMVWGLGENQRGMNKRGGIYVSYCSDDPRHTPDKKSLYGAHNFMIVDGRERFGLFIDYPGQVAFDVGFSHTDVIEIIIDGTDADIYIIDGEGLREIVRKFFHIIGEGYAPPKWAFGYQQSRWSYPDAKTIEGVAEAFIDHDIPCDAIYLDIDYMEGFKDFTVSEDRFPDFPRFVEKMREKGFRLVPIIDAGVKIEKGYGVYEEGIQGGYFCTDGEGKPFVAAVWPGKVHFPDFLNPEARRWFGLKYKGLIDWGIEGFWNDMNEPAIFYTERGLKKGIELAKQSENENLDMDSFFALKDAFIHMSNHREDYQSMYHHVDGKQVNHHEVHNLYGYYMTRAAAEGFEEIAPNKRFLLFSRASYIGMHRFGGIWTGDNHSWWEHILLNLKMMPSLNMCGFLYAGADTGGFGGDANAQLLIRWTQFSLFTPLFRNHSAIGGRRQEPFSFDQETTEMIRKAIQFRYALIPYIYSEYMKALLHRDMYMLPLAFAYEDEISRRVENQLLVGDGLMIAPIYEENALGRYVWLPEDMLLWKVDDYRERSYEIKRKGHLYLEVGLHEIPVFIRKNKMLIFGNHGRNTEVLDHRELYVVAFIEDRAQYVYYDDDGLTKDYKKEKYTEIRISIERREEDFEIKIENRENRQVKRIHFEMVDIHGNIAKKTVVLAAQ</sequence>
<dbReference type="SUPFAM" id="SSF51445">
    <property type="entry name" value="(Trans)glycosidases"/>
    <property type="match status" value="1"/>
</dbReference>
<dbReference type="EMBL" id="LOEE01000007">
    <property type="protein sequence ID" value="KXG78102.1"/>
    <property type="molecule type" value="Genomic_DNA"/>
</dbReference>
<comment type="similarity">
    <text evidence="1 4">Belongs to the glycosyl hydrolase 31 family.</text>
</comment>
<dbReference type="CDD" id="cd14752">
    <property type="entry name" value="GH31_N"/>
    <property type="match status" value="1"/>
</dbReference>
<reference evidence="9 10" key="1">
    <citation type="submission" date="2015-12" db="EMBL/GenBank/DDBJ databases">
        <title>Draft genome sequence of the thermoanaerobe Thermotalea metallivorans, an isolate from the runoff channel of the Great Artesian Basin, Australia.</title>
        <authorList>
            <person name="Patel B.K."/>
        </authorList>
    </citation>
    <scope>NUCLEOTIDE SEQUENCE [LARGE SCALE GENOMIC DNA]</scope>
    <source>
        <strain evidence="9 10">B2-1</strain>
    </source>
</reference>
<dbReference type="Gene3D" id="2.60.40.4040">
    <property type="match status" value="1"/>
</dbReference>
<dbReference type="PANTHER" id="PTHR22762:SF120">
    <property type="entry name" value="HETEROGLYCAN GLUCOSIDASE 1"/>
    <property type="match status" value="1"/>
</dbReference>
<dbReference type="Pfam" id="PF17137">
    <property type="entry name" value="DUF5110"/>
    <property type="match status" value="1"/>
</dbReference>
<evidence type="ECO:0000259" key="5">
    <source>
        <dbReference type="Pfam" id="PF01055"/>
    </source>
</evidence>
<feature type="domain" description="DUF5110" evidence="7">
    <location>
        <begin position="647"/>
        <end position="699"/>
    </location>
</feature>
<comment type="caution">
    <text evidence="9">The sequence shown here is derived from an EMBL/GenBank/DDBJ whole genome shotgun (WGS) entry which is preliminary data.</text>
</comment>
<feature type="domain" description="Glycoside hydrolase family 31 N-terminal" evidence="6">
    <location>
        <begin position="47"/>
        <end position="128"/>
    </location>
</feature>
<dbReference type="Pfam" id="PF01055">
    <property type="entry name" value="Glyco_hydro_31_2nd"/>
    <property type="match status" value="1"/>
</dbReference>
<evidence type="ECO:0000256" key="2">
    <source>
        <dbReference type="ARBA" id="ARBA00022801"/>
    </source>
</evidence>
<name>A0A140LC27_9FIRM</name>
<dbReference type="Pfam" id="PF13802">
    <property type="entry name" value="Gal_mutarotas_2"/>
    <property type="match status" value="1"/>
</dbReference>
<evidence type="ECO:0000259" key="6">
    <source>
        <dbReference type="Pfam" id="PF13802"/>
    </source>
</evidence>
<evidence type="ECO:0000313" key="9">
    <source>
        <dbReference type="EMBL" id="KXG78102.1"/>
    </source>
</evidence>
<keyword evidence="2 4" id="KW-0378">Hydrolase</keyword>
<evidence type="ECO:0000259" key="8">
    <source>
        <dbReference type="Pfam" id="PF21365"/>
    </source>
</evidence>
<evidence type="ECO:0000259" key="7">
    <source>
        <dbReference type="Pfam" id="PF17137"/>
    </source>
</evidence>
<dbReference type="SUPFAM" id="SSF51011">
    <property type="entry name" value="Glycosyl hydrolase domain"/>
    <property type="match status" value="1"/>
</dbReference>